<comment type="caution">
    <text evidence="2">The sequence shown here is derived from an EMBL/GenBank/DDBJ whole genome shotgun (WGS) entry which is preliminary data.</text>
</comment>
<name>A0ABR1YF67_9PEZI</name>
<dbReference type="EMBL" id="JBBWRZ010000010">
    <property type="protein sequence ID" value="KAK8227449.1"/>
    <property type="molecule type" value="Genomic_DNA"/>
</dbReference>
<evidence type="ECO:0000313" key="3">
    <source>
        <dbReference type="Proteomes" id="UP001492380"/>
    </source>
</evidence>
<protein>
    <submittedName>
        <fullName evidence="2">Uncharacterized protein</fullName>
    </submittedName>
</protein>
<evidence type="ECO:0000313" key="2">
    <source>
        <dbReference type="EMBL" id="KAK8227449.1"/>
    </source>
</evidence>
<keyword evidence="1" id="KW-0472">Membrane</keyword>
<organism evidence="2 3">
    <name type="scientific">Phyllosticta capitalensis</name>
    <dbReference type="NCBI Taxonomy" id="121624"/>
    <lineage>
        <taxon>Eukaryota</taxon>
        <taxon>Fungi</taxon>
        <taxon>Dikarya</taxon>
        <taxon>Ascomycota</taxon>
        <taxon>Pezizomycotina</taxon>
        <taxon>Dothideomycetes</taxon>
        <taxon>Dothideomycetes incertae sedis</taxon>
        <taxon>Botryosphaeriales</taxon>
        <taxon>Phyllostictaceae</taxon>
        <taxon>Phyllosticta</taxon>
    </lineage>
</organism>
<sequence>MGDGRPRWTFGWDGMVVSLFAFFVLGCRRGVPNSLNASLNFVFFLFSSTTKNVTLLKNFQPL</sequence>
<keyword evidence="1" id="KW-1133">Transmembrane helix</keyword>
<feature type="transmembrane region" description="Helical" evidence="1">
    <location>
        <begin position="12"/>
        <end position="31"/>
    </location>
</feature>
<dbReference type="PROSITE" id="PS51257">
    <property type="entry name" value="PROKAR_LIPOPROTEIN"/>
    <property type="match status" value="1"/>
</dbReference>
<keyword evidence="1" id="KW-0812">Transmembrane</keyword>
<gene>
    <name evidence="2" type="ORF">HDK90DRAFT_495142</name>
</gene>
<proteinExistence type="predicted"/>
<accession>A0ABR1YF67</accession>
<feature type="transmembrane region" description="Helical" evidence="1">
    <location>
        <begin position="37"/>
        <end position="56"/>
    </location>
</feature>
<keyword evidence="3" id="KW-1185">Reference proteome</keyword>
<evidence type="ECO:0000256" key="1">
    <source>
        <dbReference type="SAM" id="Phobius"/>
    </source>
</evidence>
<dbReference type="Proteomes" id="UP001492380">
    <property type="component" value="Unassembled WGS sequence"/>
</dbReference>
<reference evidence="2 3" key="1">
    <citation type="submission" date="2024-04" db="EMBL/GenBank/DDBJ databases">
        <title>Phyllosticta paracitricarpa is synonymous to the EU quarantine fungus P. citricarpa based on phylogenomic analyses.</title>
        <authorList>
            <consortium name="Lawrence Berkeley National Laboratory"/>
            <person name="Van Ingen-Buijs V.A."/>
            <person name="Van Westerhoven A.C."/>
            <person name="Haridas S."/>
            <person name="Skiadas P."/>
            <person name="Martin F."/>
            <person name="Groenewald J.Z."/>
            <person name="Crous P.W."/>
            <person name="Seidl M.F."/>
        </authorList>
    </citation>
    <scope>NUCLEOTIDE SEQUENCE [LARGE SCALE GENOMIC DNA]</scope>
    <source>
        <strain evidence="2 3">CBS 123374</strain>
    </source>
</reference>